<keyword evidence="6" id="KW-0472">Membrane</keyword>
<dbReference type="InterPro" id="IPR036286">
    <property type="entry name" value="LexA/Signal_pep-like_sf"/>
</dbReference>
<evidence type="ECO:0000256" key="6">
    <source>
        <dbReference type="RuleBase" id="RU362042"/>
    </source>
</evidence>
<comment type="caution">
    <text evidence="8">The sequence shown here is derived from an EMBL/GenBank/DDBJ whole genome shotgun (WGS) entry which is preliminary data.</text>
</comment>
<comment type="similarity">
    <text evidence="2 6">Belongs to the peptidase S26 family.</text>
</comment>
<dbReference type="AlphaFoldDB" id="A0A0G1A756"/>
<protein>
    <recommendedName>
        <fullName evidence="3 6">Signal peptidase I</fullName>
        <ecNumber evidence="3 6">3.4.21.89</ecNumber>
    </recommendedName>
</protein>
<feature type="active site" evidence="5">
    <location>
        <position position="106"/>
    </location>
</feature>
<evidence type="ECO:0000256" key="4">
    <source>
        <dbReference type="ARBA" id="ARBA00022801"/>
    </source>
</evidence>
<dbReference type="PRINTS" id="PR00727">
    <property type="entry name" value="LEADERPTASE"/>
</dbReference>
<keyword evidence="6" id="KW-0812">Transmembrane</keyword>
<evidence type="ECO:0000313" key="8">
    <source>
        <dbReference type="EMBL" id="KKS56882.1"/>
    </source>
</evidence>
<evidence type="ECO:0000256" key="2">
    <source>
        <dbReference type="ARBA" id="ARBA00009370"/>
    </source>
</evidence>
<dbReference type="InterPro" id="IPR019758">
    <property type="entry name" value="Pept_S26A_signal_pept_1_CS"/>
</dbReference>
<dbReference type="PANTHER" id="PTHR43390:SF1">
    <property type="entry name" value="CHLOROPLAST PROCESSING PEPTIDASE"/>
    <property type="match status" value="1"/>
</dbReference>
<dbReference type="SUPFAM" id="SSF51306">
    <property type="entry name" value="LexA/Signal peptidase"/>
    <property type="match status" value="1"/>
</dbReference>
<dbReference type="Pfam" id="PF10502">
    <property type="entry name" value="Peptidase_S26"/>
    <property type="match status" value="1"/>
</dbReference>
<dbReference type="EC" id="3.4.21.89" evidence="3 6"/>
<dbReference type="PATRIC" id="fig|1619039.3.peg.740"/>
<dbReference type="PANTHER" id="PTHR43390">
    <property type="entry name" value="SIGNAL PEPTIDASE I"/>
    <property type="match status" value="1"/>
</dbReference>
<dbReference type="InterPro" id="IPR000223">
    <property type="entry name" value="Pept_S26A_signal_pept_1"/>
</dbReference>
<sequence>MNKFWQRFNPANWFKKQQEETLTPQSNIKLFILEIIKLGFFAIVTIFLVRYFLFKPFYVKGASMEPNFFDKEYLIIDELSYRLRTPQRGEIVVFHYPGNRSEYFLKRIIGLPGERVKIKDGQVIIYNDQNPDGLVLKENYLPAGLQNKPDVIYNLDANHFFVLGDNRNSSFDSRFFGPIDQNEIVGRVILRGLPLSRAQIFNTPSYGN</sequence>
<feature type="transmembrane region" description="Helical" evidence="6">
    <location>
        <begin position="30"/>
        <end position="53"/>
    </location>
</feature>
<dbReference type="InterPro" id="IPR019757">
    <property type="entry name" value="Pept_S26A_signal_pept_1_Lys-AS"/>
</dbReference>
<evidence type="ECO:0000256" key="5">
    <source>
        <dbReference type="PIRSR" id="PIRSR600223-1"/>
    </source>
</evidence>
<dbReference type="PROSITE" id="PS00760">
    <property type="entry name" value="SPASE_I_2"/>
    <property type="match status" value="1"/>
</dbReference>
<dbReference type="Gene3D" id="2.10.109.10">
    <property type="entry name" value="Umud Fragment, subunit A"/>
    <property type="match status" value="1"/>
</dbReference>
<comment type="catalytic activity">
    <reaction evidence="1 6">
        <text>Cleavage of hydrophobic, N-terminal signal or leader sequences from secreted and periplasmic proteins.</text>
        <dbReference type="EC" id="3.4.21.89"/>
    </reaction>
</comment>
<name>A0A0G1A756_9BACT</name>
<dbReference type="GO" id="GO:0006465">
    <property type="term" value="P:signal peptide processing"/>
    <property type="evidence" value="ECO:0007669"/>
    <property type="project" value="InterPro"/>
</dbReference>
<dbReference type="CDD" id="cd06530">
    <property type="entry name" value="S26_SPase_I"/>
    <property type="match status" value="1"/>
</dbReference>
<feature type="active site" evidence="5">
    <location>
        <position position="63"/>
    </location>
</feature>
<keyword evidence="6" id="KW-0645">Protease</keyword>
<dbReference type="GO" id="GO:0004252">
    <property type="term" value="F:serine-type endopeptidase activity"/>
    <property type="evidence" value="ECO:0007669"/>
    <property type="project" value="InterPro"/>
</dbReference>
<evidence type="ECO:0000259" key="7">
    <source>
        <dbReference type="Pfam" id="PF10502"/>
    </source>
</evidence>
<evidence type="ECO:0000256" key="3">
    <source>
        <dbReference type="ARBA" id="ARBA00013208"/>
    </source>
</evidence>
<dbReference type="NCBIfam" id="TIGR02227">
    <property type="entry name" value="sigpep_I_bact"/>
    <property type="match status" value="1"/>
</dbReference>
<evidence type="ECO:0000313" key="9">
    <source>
        <dbReference type="Proteomes" id="UP000034837"/>
    </source>
</evidence>
<dbReference type="GO" id="GO:0016020">
    <property type="term" value="C:membrane"/>
    <property type="evidence" value="ECO:0007669"/>
    <property type="project" value="UniProtKB-SubCell"/>
</dbReference>
<dbReference type="PROSITE" id="PS00761">
    <property type="entry name" value="SPASE_I_3"/>
    <property type="match status" value="1"/>
</dbReference>
<feature type="domain" description="Peptidase S26" evidence="7">
    <location>
        <begin position="33"/>
        <end position="190"/>
    </location>
</feature>
<organism evidence="8 9">
    <name type="scientific">Candidatus Magasanikbacteria bacterium GW2011_GWA2_42_32</name>
    <dbReference type="NCBI Taxonomy" id="1619039"/>
    <lineage>
        <taxon>Bacteria</taxon>
        <taxon>Candidatus Magasanikiibacteriota</taxon>
    </lineage>
</organism>
<keyword evidence="4 6" id="KW-0378">Hydrolase</keyword>
<comment type="subcellular location">
    <subcellularLocation>
        <location evidence="6">Membrane</location>
        <topology evidence="6">Single-pass type II membrane protein</topology>
    </subcellularLocation>
</comment>
<accession>A0A0G1A756</accession>
<dbReference type="InterPro" id="IPR019533">
    <property type="entry name" value="Peptidase_S26"/>
</dbReference>
<keyword evidence="6" id="KW-1133">Transmembrane helix</keyword>
<dbReference type="Proteomes" id="UP000034837">
    <property type="component" value="Unassembled WGS sequence"/>
</dbReference>
<proteinExistence type="inferred from homology"/>
<reference evidence="8 9" key="1">
    <citation type="journal article" date="2015" name="Nature">
        <title>rRNA introns, odd ribosomes, and small enigmatic genomes across a large radiation of phyla.</title>
        <authorList>
            <person name="Brown C.T."/>
            <person name="Hug L.A."/>
            <person name="Thomas B.C."/>
            <person name="Sharon I."/>
            <person name="Castelle C.J."/>
            <person name="Singh A."/>
            <person name="Wilkins M.J."/>
            <person name="Williams K.H."/>
            <person name="Banfield J.F."/>
        </authorList>
    </citation>
    <scope>NUCLEOTIDE SEQUENCE [LARGE SCALE GENOMIC DNA]</scope>
</reference>
<dbReference type="GO" id="GO:0009003">
    <property type="term" value="F:signal peptidase activity"/>
    <property type="evidence" value="ECO:0007669"/>
    <property type="project" value="UniProtKB-EC"/>
</dbReference>
<gene>
    <name evidence="8" type="ORF">UV20_C0005G0047</name>
</gene>
<evidence type="ECO:0000256" key="1">
    <source>
        <dbReference type="ARBA" id="ARBA00000677"/>
    </source>
</evidence>
<dbReference type="EMBL" id="LCDO01000005">
    <property type="protein sequence ID" value="KKS56882.1"/>
    <property type="molecule type" value="Genomic_DNA"/>
</dbReference>